<dbReference type="Proteomes" id="UP000236500">
    <property type="component" value="Unassembled WGS sequence"/>
</dbReference>
<keyword evidence="2" id="KW-1185">Reference proteome</keyword>
<sequence>MTDLEKMDERQKMMLWHMRDDYVHFRNLNDLTPSLYLLFDQLTGPQECLFSKYEKFTGKEKIQIIRAFTNWALEQEDAE</sequence>
<accession>A0ABX4XIT8</accession>
<protein>
    <submittedName>
        <fullName evidence="1">Uncharacterized protein</fullName>
    </submittedName>
</protein>
<evidence type="ECO:0000313" key="1">
    <source>
        <dbReference type="EMBL" id="PNP87438.1"/>
    </source>
</evidence>
<proteinExistence type="predicted"/>
<dbReference type="RefSeq" id="WP_103035078.1">
    <property type="nucleotide sequence ID" value="NZ_MPDH01000028.1"/>
</dbReference>
<reference evidence="1 2" key="1">
    <citation type="submission" date="2016-11" db="EMBL/GenBank/DDBJ databases">
        <title>Whole Genome Sequence of Listeria newyorkensis.</title>
        <authorList>
            <person name="Frink S."/>
            <person name="Morales C."/>
            <person name="Kiang D."/>
        </authorList>
    </citation>
    <scope>NUCLEOTIDE SEQUENCE [LARGE SCALE GENOMIC DNA]</scope>
    <source>
        <strain evidence="1 2">F1604011-044</strain>
    </source>
</reference>
<gene>
    <name evidence="1" type="ORF">BMT55_16065</name>
</gene>
<organism evidence="1 2">
    <name type="scientific">Listeria newyorkensis</name>
    <dbReference type="NCBI Taxonomy" id="1497681"/>
    <lineage>
        <taxon>Bacteria</taxon>
        <taxon>Bacillati</taxon>
        <taxon>Bacillota</taxon>
        <taxon>Bacilli</taxon>
        <taxon>Bacillales</taxon>
        <taxon>Listeriaceae</taxon>
        <taxon>Listeria</taxon>
    </lineage>
</organism>
<dbReference type="EMBL" id="MPDH01000028">
    <property type="protein sequence ID" value="PNP87438.1"/>
    <property type="molecule type" value="Genomic_DNA"/>
</dbReference>
<evidence type="ECO:0000313" key="2">
    <source>
        <dbReference type="Proteomes" id="UP000236500"/>
    </source>
</evidence>
<name>A0ABX4XIT8_9LIST</name>
<comment type="caution">
    <text evidence="1">The sequence shown here is derived from an EMBL/GenBank/DDBJ whole genome shotgun (WGS) entry which is preliminary data.</text>
</comment>